<feature type="compositionally biased region" description="Polar residues" evidence="1">
    <location>
        <begin position="337"/>
        <end position="355"/>
    </location>
</feature>
<feature type="compositionally biased region" description="Polar residues" evidence="1">
    <location>
        <begin position="396"/>
        <end position="405"/>
    </location>
</feature>
<dbReference type="Pfam" id="PF00078">
    <property type="entry name" value="RVT_1"/>
    <property type="match status" value="1"/>
</dbReference>
<dbReference type="GO" id="GO:0003824">
    <property type="term" value="F:catalytic activity"/>
    <property type="evidence" value="ECO:0007669"/>
    <property type="project" value="InterPro"/>
</dbReference>
<dbReference type="PANTHER" id="PTHR46890">
    <property type="entry name" value="NON-LTR RETROLELEMENT REVERSE TRANSCRIPTASE-LIKE PROTEIN-RELATED"/>
    <property type="match status" value="1"/>
</dbReference>
<dbReference type="CDD" id="cd01650">
    <property type="entry name" value="RT_nLTR_like"/>
    <property type="match status" value="1"/>
</dbReference>
<evidence type="ECO:0000313" key="3">
    <source>
        <dbReference type="EMBL" id="SPD21495.1"/>
    </source>
</evidence>
<dbReference type="InterPro" id="IPR000477">
    <property type="entry name" value="RT_dom"/>
</dbReference>
<proteinExistence type="predicted"/>
<dbReference type="InterPro" id="IPR026960">
    <property type="entry name" value="RVT-Znf"/>
</dbReference>
<feature type="region of interest" description="Disordered" evidence="1">
    <location>
        <begin position="335"/>
        <end position="364"/>
    </location>
</feature>
<dbReference type="Gene3D" id="3.60.10.10">
    <property type="entry name" value="Endonuclease/exonuclease/phosphatase"/>
    <property type="match status" value="1"/>
</dbReference>
<evidence type="ECO:0000259" key="2">
    <source>
        <dbReference type="PROSITE" id="PS50878"/>
    </source>
</evidence>
<dbReference type="Pfam" id="PF13966">
    <property type="entry name" value="zf-RVT"/>
    <property type="match status" value="1"/>
</dbReference>
<dbReference type="PROSITE" id="PS50878">
    <property type="entry name" value="RT_POL"/>
    <property type="match status" value="1"/>
</dbReference>
<dbReference type="InterPro" id="IPR036691">
    <property type="entry name" value="Endo/exonu/phosph_ase_sf"/>
</dbReference>
<feature type="compositionally biased region" description="Basic and acidic residues" evidence="1">
    <location>
        <begin position="380"/>
        <end position="392"/>
    </location>
</feature>
<gene>
    <name evidence="3" type="ORF">FSB_LOCUS49377</name>
</gene>
<name>A0A2N9IB33_FAGSY</name>
<dbReference type="Pfam" id="PF14392">
    <property type="entry name" value="zf-CCHC_4"/>
    <property type="match status" value="1"/>
</dbReference>
<feature type="region of interest" description="Disordered" evidence="1">
    <location>
        <begin position="238"/>
        <end position="272"/>
    </location>
</feature>
<feature type="compositionally biased region" description="Basic and acidic residues" evidence="1">
    <location>
        <begin position="242"/>
        <end position="265"/>
    </location>
</feature>
<dbReference type="InterPro" id="IPR025836">
    <property type="entry name" value="Zn_knuckle_CX2CX4HX4C"/>
</dbReference>
<dbReference type="SUPFAM" id="SSF56219">
    <property type="entry name" value="DNase I-like"/>
    <property type="match status" value="1"/>
</dbReference>
<dbReference type="InterPro" id="IPR025558">
    <property type="entry name" value="DUF4283"/>
</dbReference>
<reference evidence="3" key="1">
    <citation type="submission" date="2018-02" db="EMBL/GenBank/DDBJ databases">
        <authorList>
            <person name="Cohen D.B."/>
            <person name="Kent A.D."/>
        </authorList>
    </citation>
    <scope>NUCLEOTIDE SEQUENCE</scope>
</reference>
<protein>
    <recommendedName>
        <fullName evidence="2">Reverse transcriptase domain-containing protein</fullName>
    </recommendedName>
</protein>
<accession>A0A2N9IB33</accession>
<dbReference type="InterPro" id="IPR052343">
    <property type="entry name" value="Retrotransposon-Effector_Assoc"/>
</dbReference>
<feature type="domain" description="Reverse transcriptase" evidence="2">
    <location>
        <begin position="740"/>
        <end position="975"/>
    </location>
</feature>
<dbReference type="InterPro" id="IPR005135">
    <property type="entry name" value="Endo/exonuclease/phosphatase"/>
</dbReference>
<evidence type="ECO:0000256" key="1">
    <source>
        <dbReference type="SAM" id="MobiDB-lite"/>
    </source>
</evidence>
<dbReference type="PANTHER" id="PTHR46890:SF48">
    <property type="entry name" value="RNA-DIRECTED DNA POLYMERASE"/>
    <property type="match status" value="1"/>
</dbReference>
<organism evidence="3">
    <name type="scientific">Fagus sylvatica</name>
    <name type="common">Beechnut</name>
    <dbReference type="NCBI Taxonomy" id="28930"/>
    <lineage>
        <taxon>Eukaryota</taxon>
        <taxon>Viridiplantae</taxon>
        <taxon>Streptophyta</taxon>
        <taxon>Embryophyta</taxon>
        <taxon>Tracheophyta</taxon>
        <taxon>Spermatophyta</taxon>
        <taxon>Magnoliopsida</taxon>
        <taxon>eudicotyledons</taxon>
        <taxon>Gunneridae</taxon>
        <taxon>Pentapetalae</taxon>
        <taxon>rosids</taxon>
        <taxon>fabids</taxon>
        <taxon>Fagales</taxon>
        <taxon>Fagaceae</taxon>
        <taxon>Fagus</taxon>
    </lineage>
</organism>
<feature type="region of interest" description="Disordered" evidence="1">
    <location>
        <begin position="377"/>
        <end position="414"/>
    </location>
</feature>
<dbReference type="Pfam" id="PF03372">
    <property type="entry name" value="Exo_endo_phos"/>
    <property type="match status" value="1"/>
</dbReference>
<dbReference type="EMBL" id="OIVN01005224">
    <property type="protein sequence ID" value="SPD21495.1"/>
    <property type="molecule type" value="Genomic_DNA"/>
</dbReference>
<dbReference type="Pfam" id="PF14111">
    <property type="entry name" value="DUF4283"/>
    <property type="match status" value="1"/>
</dbReference>
<sequence length="1290" mass="148504">MDEITGRWQTLSLTDKEDQRLTLDSDEEEGGSILAALFLTPRIINMESMLRALKPLWRIGTSLKDRDMGQNRVMFIFRNEADAEWVLVNGSWSFDKHMIIISRIDDNIPFSKACFDFMSFWVQIHDLPVKLMKKAVCEKIGRTLGTVEQGEDVDEGRTKGNFMRVRVNIDIRQPLCRGRKIGVGGSEDQWISFKYERLTNFCYWCGLITQGEKDCELWLKSRGSLSPEDQQYGAWLRGASRHGGEEGPPRRSSGKKEKTGPKPPKESISIPKYFGSQIPKSQECEKSTFFEQLPVVDLHTQGKMCMDLGPNKAGGPLLEGLSESTRKGLNEQIKVDPTTSNFPKMWTQSTGSTWKRSGGKHKSALHEGKMIRRRLMLSPAEHHESRKLELPRAWEPQSSSRSSQYGEDESSQIPSLGRSEGLALMWQKEVNVVIQKFSQHHIDAHVVSNQIQCWRLTGFYGHPEQHRRKESWALLKHLSQLDSLPWLCFGDFNEILVANEKRPRYTWNNNRDNDANIQGRLDRVLATSAWLDYFPMYTVSHFMGSISDHLALVVNTNTGQGVQRRKKVVRRFEEKCRMALLDWSREAFRDISPQLQHKFIAIEALHVDNYKGQHNSQIRTLCDEVNLLLHQDELHWWQRSHEVWLTAGDKNTKFFHQIAKQRKGKNTMKGILDSNGTWCDNEGRMGDIAVNYFEGMFSRSTDLEWEATVGSIDRVVTPEMNRHLLAPFTAIEDVVMAILSVLHSGFLLRKVNHSHIILVPKKKNPQRMSDYRPISLSNVVYKILSKVLANRLKVVLPLIISESQSAFVPGRQITDNINVAFELMHGLRNKRKGKQYQMALKLDMSKAYDRVEWIFLELLLNGEPIGYIKPSRGILQGDPLSPYLFLMCAEGLSALLRKAEREQKIGRVSMCRGGPRISHLLFADDSLLFCQASPNVCQRLIEILAETERTYCLASSRLEGEVIVQSRQSYLDKNSCASYTNLHDELLQATQDMAKLGSSPSFIWRSILAARDLFRKGIRWSIRDGKAVKIWEDDWGVCDLKRCPHVRKVEWVSDLIDGVRGTWNLPVLCELFDADSVDKIKQISLRDTRGPDSFSWKLHSIRVFTVKTAYNLVVSPEVRGVEGENSNRTQHRQFWRVLWKLKIPHKVKIHLWRAYLNVLPTRLSLCRWRVLSEPTCPIYNAVDKTTTHAIWSCPYNESVWALAPSFFQNMPSVDIDFFLLSCKIFRDTSRKHIEIWVVTSWAIWYSRNQFFHGHPFPSPQDKMDLASRLLNDFHIVNAMQSMAPLVHHNC</sequence>